<feature type="domain" description="TLDc" evidence="10">
    <location>
        <begin position="244"/>
        <end position="429"/>
    </location>
</feature>
<evidence type="ECO:0000259" key="10">
    <source>
        <dbReference type="PROSITE" id="PS51886"/>
    </source>
</evidence>
<comment type="subcellular location">
    <subcellularLocation>
        <location evidence="3">Cytoplasm</location>
    </subcellularLocation>
    <subcellularLocation>
        <location evidence="2">Lysosome</location>
    </subcellularLocation>
    <subcellularLocation>
        <location evidence="1">Membrane</location>
    </subcellularLocation>
</comment>
<keyword evidence="4" id="KW-0963">Cytoplasm</keyword>
<comment type="caution">
    <text evidence="11">The sequence shown here is derived from an EMBL/GenBank/DDBJ whole genome shotgun (WGS) entry which is preliminary data.</text>
</comment>
<organism evidence="11 12">
    <name type="scientific">Helicostylum pulchrum</name>
    <dbReference type="NCBI Taxonomy" id="562976"/>
    <lineage>
        <taxon>Eukaryota</taxon>
        <taxon>Fungi</taxon>
        <taxon>Fungi incertae sedis</taxon>
        <taxon>Mucoromycota</taxon>
        <taxon>Mucoromycotina</taxon>
        <taxon>Mucoromycetes</taxon>
        <taxon>Mucorales</taxon>
        <taxon>Mucorineae</taxon>
        <taxon>Mucoraceae</taxon>
        <taxon>Helicostylum</taxon>
    </lineage>
</organism>
<accession>A0ABP9XQB3</accession>
<evidence type="ECO:0000313" key="11">
    <source>
        <dbReference type="EMBL" id="GAA5796525.1"/>
    </source>
</evidence>
<gene>
    <name evidence="11" type="ORF">HPULCUR_001897</name>
</gene>
<dbReference type="PANTHER" id="PTHR23354:SF131">
    <property type="entry name" value="MTOR-ASSOCIATED PROTEIN MEAK7"/>
    <property type="match status" value="1"/>
</dbReference>
<dbReference type="EMBL" id="BAABUJ010000006">
    <property type="protein sequence ID" value="GAA5796525.1"/>
    <property type="molecule type" value="Genomic_DNA"/>
</dbReference>
<evidence type="ECO:0000256" key="6">
    <source>
        <dbReference type="ARBA" id="ARBA00023228"/>
    </source>
</evidence>
<dbReference type="PROSITE" id="PS51886">
    <property type="entry name" value="TLDC"/>
    <property type="match status" value="1"/>
</dbReference>
<dbReference type="Pfam" id="PF07534">
    <property type="entry name" value="TLD"/>
    <property type="match status" value="1"/>
</dbReference>
<dbReference type="SMART" id="SM00584">
    <property type="entry name" value="TLDc"/>
    <property type="match status" value="1"/>
</dbReference>
<evidence type="ECO:0000256" key="4">
    <source>
        <dbReference type="ARBA" id="ARBA00022490"/>
    </source>
</evidence>
<evidence type="ECO:0000256" key="8">
    <source>
        <dbReference type="ARBA" id="ARBA00041780"/>
    </source>
</evidence>
<dbReference type="PANTHER" id="PTHR23354">
    <property type="entry name" value="NUCLEOLAR PROTEIN 7/ESTROGEN RECEPTOR COACTIVATOR-RELATED"/>
    <property type="match status" value="1"/>
</dbReference>
<name>A0ABP9XQB3_9FUNG</name>
<keyword evidence="5" id="KW-0472">Membrane</keyword>
<evidence type="ECO:0000256" key="1">
    <source>
        <dbReference type="ARBA" id="ARBA00004370"/>
    </source>
</evidence>
<evidence type="ECO:0000256" key="3">
    <source>
        <dbReference type="ARBA" id="ARBA00004496"/>
    </source>
</evidence>
<evidence type="ECO:0000256" key="2">
    <source>
        <dbReference type="ARBA" id="ARBA00004371"/>
    </source>
</evidence>
<sequence>MGNQQSHSKDKTSQLWSAWTPTERAELQARFDSLSQPPSLPSYFSTDLHECMLPNLKDISQYLGFTKQILKSKDTHTIYTVFQYAVEKKQASLGTFVSWVVKTAIPIWFENGSGYSWFDSDTHSYTLLQEYIVNYACEQNKQKKDDMAWLYEDDKSKNDSNKNTVQDDWKEKVSQSPSKITETEFIDWIKNTPAFIGLFQVVTQFMVMGKPEDLHKSRLDHTSSPPLQKHNKETKRLFAKKFSSLINPFDYYMLTLYLPLNALSWTDFEKTQRGAADKDLQHDLLFSSRRDGMSWQNFVNRMVGQGATLTLIKTKDGSLFGAYADEAWEYAKTDWYGNSSNFLFRIKDKYGAWVATNANNHYQYLCWGKKSLPNGFAMGGQFEYAGLWIDSDFIHGHSRAGPLCTTYSSPQLSKKDTFVIDEVEVWLVRPLQKDPDADESGGKGVLSHAEDMEFMEMAGKKMYSKDLGPEPTNENTDDEE</sequence>
<keyword evidence="6" id="KW-0458">Lysosome</keyword>
<protein>
    <recommendedName>
        <fullName evidence="7">MTOR-associated protein MEAK7</fullName>
    </recommendedName>
    <alternativeName>
        <fullName evidence="9">TBC/LysM-associated domain-containing protein 1</fullName>
    </alternativeName>
    <alternativeName>
        <fullName evidence="8">TLD domain-containing protein 1</fullName>
    </alternativeName>
</protein>
<proteinExistence type="predicted"/>
<evidence type="ECO:0000256" key="9">
    <source>
        <dbReference type="ARBA" id="ARBA00042134"/>
    </source>
</evidence>
<keyword evidence="12" id="KW-1185">Reference proteome</keyword>
<evidence type="ECO:0000256" key="7">
    <source>
        <dbReference type="ARBA" id="ARBA00039594"/>
    </source>
</evidence>
<dbReference type="InterPro" id="IPR006571">
    <property type="entry name" value="TLDc_dom"/>
</dbReference>
<evidence type="ECO:0000256" key="5">
    <source>
        <dbReference type="ARBA" id="ARBA00023136"/>
    </source>
</evidence>
<dbReference type="Proteomes" id="UP001476247">
    <property type="component" value="Unassembled WGS sequence"/>
</dbReference>
<reference evidence="11 12" key="1">
    <citation type="submission" date="2024-04" db="EMBL/GenBank/DDBJ databases">
        <title>genome sequences of Mucor flavus KT1a and Helicostylum pulchrum KT1b strains isolation_sourced from the surface of a dry-aged beef.</title>
        <authorList>
            <person name="Toyotome T."/>
            <person name="Hosono M."/>
            <person name="Torimaru M."/>
            <person name="Fukuda K."/>
            <person name="Mikami N."/>
        </authorList>
    </citation>
    <scope>NUCLEOTIDE SEQUENCE [LARGE SCALE GENOMIC DNA]</scope>
    <source>
        <strain evidence="11 12">KT1b</strain>
    </source>
</reference>
<evidence type="ECO:0000313" key="12">
    <source>
        <dbReference type="Proteomes" id="UP001476247"/>
    </source>
</evidence>